<evidence type="ECO:0000259" key="6">
    <source>
        <dbReference type="Pfam" id="PF04932"/>
    </source>
</evidence>
<feature type="transmembrane region" description="Helical" evidence="5">
    <location>
        <begin position="160"/>
        <end position="180"/>
    </location>
</feature>
<evidence type="ECO:0000256" key="1">
    <source>
        <dbReference type="ARBA" id="ARBA00004141"/>
    </source>
</evidence>
<dbReference type="PANTHER" id="PTHR37422:SF13">
    <property type="entry name" value="LIPOPOLYSACCHARIDE BIOSYNTHESIS PROTEIN PA4999-RELATED"/>
    <property type="match status" value="1"/>
</dbReference>
<keyword evidence="3 5" id="KW-1133">Transmembrane helix</keyword>
<proteinExistence type="predicted"/>
<sequence length="508" mass="55941">MAKAQVWQESLVGRLTAGTMRAWQQSAVYGWTYGTPAYSRQEAVRLSLLGRITTAAAGTLGRPLEITGAAIRRGLAESLFSKIKFPPVFNNSLALRSLAGIRVETLLWLVFSYILIDYALRESLGTTSSLASYWDELLLVATFLAWPVQMALRGKLTYRLTPLDLPILLYLAAAAFLFLVRSPQLEIAVEGVRVYVEYLFWFFVASNLLLNKRQVRALVNWLVLLGTLVALHGVYQYIIGVEIPSTWLDSTESVRTRVFSIVGSPNVLGSFLVLVIPITVSQVLSARGRLLKYFYALCLAPMVLSLFFTYSRGAWLAMAGALAIYGLLYNWRILLALAAAAYTAPKVIPGIASRIGYMLSPAYLLSSARAGRVARWNMALNKLQNHPLVGEGFGRFGGAVAARHIPSSNYVDNFYLKTAAESGLLGVAALLWLLLCGIRCALNSYRRLTDTYLKGLAMGLISGLLGVLLHNGVENIFEVPMMTVYFWLLLGMTAALPYLEGQETPPVD</sequence>
<keyword evidence="8" id="KW-1185">Reference proteome</keyword>
<name>A0A4Y7R6A4_9FIRM</name>
<feature type="transmembrane region" description="Helical" evidence="5">
    <location>
        <begin position="482"/>
        <end position="499"/>
    </location>
</feature>
<dbReference type="GO" id="GO:0016874">
    <property type="term" value="F:ligase activity"/>
    <property type="evidence" value="ECO:0007669"/>
    <property type="project" value="UniProtKB-KW"/>
</dbReference>
<evidence type="ECO:0000256" key="3">
    <source>
        <dbReference type="ARBA" id="ARBA00022989"/>
    </source>
</evidence>
<dbReference type="InterPro" id="IPR007016">
    <property type="entry name" value="O-antigen_ligase-rel_domated"/>
</dbReference>
<dbReference type="Proteomes" id="UP000298324">
    <property type="component" value="Unassembled WGS sequence"/>
</dbReference>
<comment type="caution">
    <text evidence="7">The sequence shown here is derived from an EMBL/GenBank/DDBJ whole genome shotgun (WGS) entry which is preliminary data.</text>
</comment>
<organism evidence="7 8">
    <name type="scientific">Pelotomaculum schinkii</name>
    <dbReference type="NCBI Taxonomy" id="78350"/>
    <lineage>
        <taxon>Bacteria</taxon>
        <taxon>Bacillati</taxon>
        <taxon>Bacillota</taxon>
        <taxon>Clostridia</taxon>
        <taxon>Eubacteriales</taxon>
        <taxon>Desulfotomaculaceae</taxon>
        <taxon>Pelotomaculum</taxon>
    </lineage>
</organism>
<evidence type="ECO:0000256" key="5">
    <source>
        <dbReference type="SAM" id="Phobius"/>
    </source>
</evidence>
<dbReference type="GO" id="GO:0016020">
    <property type="term" value="C:membrane"/>
    <property type="evidence" value="ECO:0007669"/>
    <property type="project" value="UniProtKB-SubCell"/>
</dbReference>
<accession>A0A4Y7R6A4</accession>
<evidence type="ECO:0000313" key="7">
    <source>
        <dbReference type="EMBL" id="TEB04283.1"/>
    </source>
</evidence>
<feature type="transmembrane region" description="Helical" evidence="5">
    <location>
        <begin position="217"/>
        <end position="238"/>
    </location>
</feature>
<feature type="transmembrane region" description="Helical" evidence="5">
    <location>
        <begin position="451"/>
        <end position="470"/>
    </location>
</feature>
<feature type="transmembrane region" description="Helical" evidence="5">
    <location>
        <begin position="131"/>
        <end position="148"/>
    </location>
</feature>
<reference evidence="7 8" key="1">
    <citation type="journal article" date="2018" name="Environ. Microbiol.">
        <title>Novel energy conservation strategies and behaviour of Pelotomaculum schinkii driving syntrophic propionate catabolism.</title>
        <authorList>
            <person name="Hidalgo-Ahumada C.A.P."/>
            <person name="Nobu M.K."/>
            <person name="Narihiro T."/>
            <person name="Tamaki H."/>
            <person name="Liu W.T."/>
            <person name="Kamagata Y."/>
            <person name="Stams A.J.M."/>
            <person name="Imachi H."/>
            <person name="Sousa D.Z."/>
        </authorList>
    </citation>
    <scope>NUCLEOTIDE SEQUENCE [LARGE SCALE GENOMIC DNA]</scope>
    <source>
        <strain evidence="7 8">HH</strain>
    </source>
</reference>
<evidence type="ECO:0000313" key="8">
    <source>
        <dbReference type="Proteomes" id="UP000298324"/>
    </source>
</evidence>
<feature type="transmembrane region" description="Helical" evidence="5">
    <location>
        <begin position="93"/>
        <end position="116"/>
    </location>
</feature>
<keyword evidence="2 5" id="KW-0812">Transmembrane</keyword>
<evidence type="ECO:0000256" key="4">
    <source>
        <dbReference type="ARBA" id="ARBA00023136"/>
    </source>
</evidence>
<protein>
    <submittedName>
        <fullName evidence="7">O-Antigen ligase</fullName>
    </submittedName>
</protein>
<feature type="transmembrane region" description="Helical" evidence="5">
    <location>
        <begin position="322"/>
        <end position="344"/>
    </location>
</feature>
<feature type="transmembrane region" description="Helical" evidence="5">
    <location>
        <begin position="192"/>
        <end position="210"/>
    </location>
</feature>
<dbReference type="InterPro" id="IPR051533">
    <property type="entry name" value="WaaL-like"/>
</dbReference>
<feature type="domain" description="O-antigen ligase-related" evidence="6">
    <location>
        <begin position="299"/>
        <end position="430"/>
    </location>
</feature>
<gene>
    <name evidence="7" type="ORF">Psch_04008</name>
</gene>
<keyword evidence="7" id="KW-0436">Ligase</keyword>
<feature type="transmembrane region" description="Helical" evidence="5">
    <location>
        <begin position="424"/>
        <end position="445"/>
    </location>
</feature>
<dbReference type="EMBL" id="QFGA01000004">
    <property type="protein sequence ID" value="TEB04283.1"/>
    <property type="molecule type" value="Genomic_DNA"/>
</dbReference>
<feature type="transmembrane region" description="Helical" evidence="5">
    <location>
        <begin position="258"/>
        <end position="278"/>
    </location>
</feature>
<dbReference type="AlphaFoldDB" id="A0A4Y7R6A4"/>
<dbReference type="Pfam" id="PF04932">
    <property type="entry name" value="Wzy_C"/>
    <property type="match status" value="1"/>
</dbReference>
<evidence type="ECO:0000256" key="2">
    <source>
        <dbReference type="ARBA" id="ARBA00022692"/>
    </source>
</evidence>
<dbReference type="RefSeq" id="WP_190259443.1">
    <property type="nucleotide sequence ID" value="NZ_QFGA01000004.1"/>
</dbReference>
<keyword evidence="4 5" id="KW-0472">Membrane</keyword>
<dbReference type="PANTHER" id="PTHR37422">
    <property type="entry name" value="TEICHURONIC ACID BIOSYNTHESIS PROTEIN TUAE"/>
    <property type="match status" value="1"/>
</dbReference>
<comment type="subcellular location">
    <subcellularLocation>
        <location evidence="1">Membrane</location>
        <topology evidence="1">Multi-pass membrane protein</topology>
    </subcellularLocation>
</comment>
<feature type="transmembrane region" description="Helical" evidence="5">
    <location>
        <begin position="290"/>
        <end position="310"/>
    </location>
</feature>